<organism evidence="1 2">
    <name type="scientific">Sphingobium xenophagum</name>
    <dbReference type="NCBI Taxonomy" id="121428"/>
    <lineage>
        <taxon>Bacteria</taxon>
        <taxon>Pseudomonadati</taxon>
        <taxon>Pseudomonadota</taxon>
        <taxon>Alphaproteobacteria</taxon>
        <taxon>Sphingomonadales</taxon>
        <taxon>Sphingomonadaceae</taxon>
        <taxon>Sphingobium</taxon>
    </lineage>
</organism>
<gene>
    <name evidence="1" type="ORF">CJD35_05415</name>
</gene>
<dbReference type="KEGG" id="shyd:CJD35_05415"/>
<name>A0A249MRH1_SPHXE</name>
<reference evidence="1 2" key="1">
    <citation type="submission" date="2017-08" db="EMBL/GenBank/DDBJ databases">
        <title>Whole Genome Sequence of Sphingobium hydrophobicum C1: Insights into Adaption to the Electronic-waste Contaminated Sediment.</title>
        <authorList>
            <person name="Song D."/>
            <person name="Chen X."/>
            <person name="Xu M."/>
        </authorList>
    </citation>
    <scope>NUCLEOTIDE SEQUENCE [LARGE SCALE GENOMIC DNA]</scope>
    <source>
        <strain evidence="1 2">C1</strain>
    </source>
</reference>
<protein>
    <submittedName>
        <fullName evidence="1">Uncharacterized protein</fullName>
    </submittedName>
</protein>
<dbReference type="EMBL" id="CP022745">
    <property type="protein sequence ID" value="ASY43950.1"/>
    <property type="molecule type" value="Genomic_DNA"/>
</dbReference>
<dbReference type="Proteomes" id="UP000217141">
    <property type="component" value="Chromosome I"/>
</dbReference>
<evidence type="ECO:0000313" key="1">
    <source>
        <dbReference type="EMBL" id="ASY43950.1"/>
    </source>
</evidence>
<accession>A0A249MRH1</accession>
<proteinExistence type="predicted"/>
<evidence type="ECO:0000313" key="2">
    <source>
        <dbReference type="Proteomes" id="UP000217141"/>
    </source>
</evidence>
<dbReference type="AlphaFoldDB" id="A0A249MRH1"/>
<sequence length="684" mass="73686">MECNGVAAFDLTKNAFALLDVTPRANRAQLEDAYQDALLEADNHKAEAVLNRAQQSLISPRDRLESELGYFIDTKPSTAKTILSSLRNGARGLPFREVAGLDLINLSAHLCGIGNPSERFEHADQLVAAYEALDFDEISQALNALRSVSGFGPVEPAQVKTALNRLRLVHARAALDAILANDEGVDHLATWADELSCAGPSGRAFLEALLQEYESRIAPELGHAAAKVRDSLAAVDADPEDRRLITALATDLRAWDRLAQPLQNADRARGIDEHHSRELFGEIRDVCLSFANERGLYSQALAISELAAEVFSELPDAAGKLEEDIETLSDLSSQKAKTELLAPLGKAVSDADGRHSETCAGLRKSGFSAEARTPVREMHGAFASLIRMSSDIELNGMGARLVRNLGIDLCNESNDNHAALAIVKGLLKHRSSLPVDVIKALEGDLKTLQRNIDFNAMTEAMKLGQLDEADRLAEGMLDGADTETRGILLGVRSAIVERKKARTRKFIGWGVFAAIILAIIVANDNSNSGSSYDTSASTSYDYPSDPIEVTAPANVTGNTAAAAAAAAAASDAAAAASEAAAAAPYADDAGSSQIETPPAPYQTYRTVSVSELRYCKRQKARLEAVQNEQMSNPQIDRFNSAIEDYNSRCGSFRYRDSDMDTVNREMANDQTNIRAEAQDIIGSE</sequence>